<dbReference type="EMBL" id="LNQE01000844">
    <property type="protein sequence ID" value="KUG24539.1"/>
    <property type="molecule type" value="Genomic_DNA"/>
</dbReference>
<evidence type="ECO:0000313" key="1">
    <source>
        <dbReference type="EMBL" id="KUG24539.1"/>
    </source>
</evidence>
<accession>A0A0W8FUI5</accession>
<protein>
    <recommendedName>
        <fullName evidence="2">HD domain-containing protein</fullName>
    </recommendedName>
</protein>
<organism evidence="1">
    <name type="scientific">hydrocarbon metagenome</name>
    <dbReference type="NCBI Taxonomy" id="938273"/>
    <lineage>
        <taxon>unclassified sequences</taxon>
        <taxon>metagenomes</taxon>
        <taxon>ecological metagenomes</taxon>
    </lineage>
</organism>
<evidence type="ECO:0008006" key="2">
    <source>
        <dbReference type="Google" id="ProtNLM"/>
    </source>
</evidence>
<comment type="caution">
    <text evidence="1">The sequence shown here is derived from an EMBL/GenBank/DDBJ whole genome shotgun (WGS) entry which is preliminary data.</text>
</comment>
<sequence>MGIMQFSEFWNEVSKNKSSASSDIHGLTHWNRVFENGLIIAKKTGANIELVELFALFHDSCRLDDGNDPDHGRRAAEWVSSMRTDFSILPEDLFQDLLTALRDHAKVKCTKNIHIATCWDADRLDLGRVGITPNEEFMNTETGRIIARKGKR</sequence>
<reference evidence="1" key="1">
    <citation type="journal article" date="2015" name="Proc. Natl. Acad. Sci. U.S.A.">
        <title>Networks of energetic and metabolic interactions define dynamics in microbial communities.</title>
        <authorList>
            <person name="Embree M."/>
            <person name="Liu J.K."/>
            <person name="Al-Bassam M.M."/>
            <person name="Zengler K."/>
        </authorList>
    </citation>
    <scope>NUCLEOTIDE SEQUENCE</scope>
</reference>
<proteinExistence type="predicted"/>
<dbReference type="AlphaFoldDB" id="A0A0W8FUI5"/>
<name>A0A0W8FUI5_9ZZZZ</name>
<gene>
    <name evidence="1" type="ORF">ASZ90_005651</name>
</gene>
<dbReference type="Gene3D" id="1.10.3210.10">
    <property type="entry name" value="Hypothetical protein af1432"/>
    <property type="match status" value="1"/>
</dbReference>
<dbReference type="SUPFAM" id="SSF109604">
    <property type="entry name" value="HD-domain/PDEase-like"/>
    <property type="match status" value="1"/>
</dbReference>